<dbReference type="PANTHER" id="PTHR37422">
    <property type="entry name" value="TEICHURONIC ACID BIOSYNTHESIS PROTEIN TUAE"/>
    <property type="match status" value="1"/>
</dbReference>
<keyword evidence="8" id="KW-1185">Reference proteome</keyword>
<feature type="transmembrane region" description="Helical" evidence="5">
    <location>
        <begin position="292"/>
        <end position="316"/>
    </location>
</feature>
<comment type="subcellular location">
    <subcellularLocation>
        <location evidence="1">Membrane</location>
        <topology evidence="1">Multi-pass membrane protein</topology>
    </subcellularLocation>
</comment>
<feature type="transmembrane region" description="Helical" evidence="5">
    <location>
        <begin position="187"/>
        <end position="206"/>
    </location>
</feature>
<feature type="transmembrane region" description="Helical" evidence="5">
    <location>
        <begin position="33"/>
        <end position="58"/>
    </location>
</feature>
<protein>
    <submittedName>
        <fullName evidence="7">Polymerase</fullName>
    </submittedName>
</protein>
<feature type="transmembrane region" description="Helical" evidence="5">
    <location>
        <begin position="348"/>
        <end position="368"/>
    </location>
</feature>
<reference evidence="7 8" key="1">
    <citation type="submission" date="2020-04" db="EMBL/GenBank/DDBJ databases">
        <authorList>
            <person name="Hitch T.C.A."/>
            <person name="Wylensek D."/>
            <person name="Clavel T."/>
        </authorList>
    </citation>
    <scope>NUCLEOTIDE SEQUENCE [LARGE SCALE GENOMIC DNA]</scope>
    <source>
        <strain evidence="7 8">PG-130-P53-12</strain>
    </source>
</reference>
<dbReference type="Proteomes" id="UP000543804">
    <property type="component" value="Unassembled WGS sequence"/>
</dbReference>
<evidence type="ECO:0000256" key="2">
    <source>
        <dbReference type="ARBA" id="ARBA00022692"/>
    </source>
</evidence>
<dbReference type="EMBL" id="JABAFA010000001">
    <property type="protein sequence ID" value="NMD97946.1"/>
    <property type="molecule type" value="Genomic_DNA"/>
</dbReference>
<name>A0A848B377_9FIRM</name>
<dbReference type="AlphaFoldDB" id="A0A848B377"/>
<feature type="transmembrane region" description="Helical" evidence="5">
    <location>
        <begin position="78"/>
        <end position="97"/>
    </location>
</feature>
<feature type="transmembrane region" description="Helical" evidence="5">
    <location>
        <begin position="462"/>
        <end position="483"/>
    </location>
</feature>
<evidence type="ECO:0000256" key="3">
    <source>
        <dbReference type="ARBA" id="ARBA00022989"/>
    </source>
</evidence>
<gene>
    <name evidence="7" type="ORF">HF878_00400</name>
</gene>
<feature type="transmembrane region" description="Helical" evidence="5">
    <location>
        <begin position="251"/>
        <end position="271"/>
    </location>
</feature>
<organism evidence="7 8">
    <name type="scientific">Selenomonas bovis</name>
    <dbReference type="NCBI Taxonomy" id="416586"/>
    <lineage>
        <taxon>Bacteria</taxon>
        <taxon>Bacillati</taxon>
        <taxon>Bacillota</taxon>
        <taxon>Negativicutes</taxon>
        <taxon>Selenomonadales</taxon>
        <taxon>Selenomonadaceae</taxon>
        <taxon>Selenomonas</taxon>
    </lineage>
</organism>
<evidence type="ECO:0000256" key="1">
    <source>
        <dbReference type="ARBA" id="ARBA00004141"/>
    </source>
</evidence>
<evidence type="ECO:0000259" key="6">
    <source>
        <dbReference type="Pfam" id="PF04932"/>
    </source>
</evidence>
<dbReference type="Pfam" id="PF04932">
    <property type="entry name" value="Wzy_C"/>
    <property type="match status" value="1"/>
</dbReference>
<evidence type="ECO:0000313" key="7">
    <source>
        <dbReference type="EMBL" id="NMD97946.1"/>
    </source>
</evidence>
<dbReference type="InterPro" id="IPR007016">
    <property type="entry name" value="O-antigen_ligase-rel_domated"/>
</dbReference>
<feature type="domain" description="O-antigen ligase-related" evidence="6">
    <location>
        <begin position="217"/>
        <end position="357"/>
    </location>
</feature>
<proteinExistence type="predicted"/>
<feature type="transmembrane region" description="Helical" evidence="5">
    <location>
        <begin position="103"/>
        <end position="122"/>
    </location>
</feature>
<dbReference type="InterPro" id="IPR051533">
    <property type="entry name" value="WaaL-like"/>
</dbReference>
<feature type="transmembrane region" description="Helical" evidence="5">
    <location>
        <begin position="436"/>
        <end position="456"/>
    </location>
</feature>
<evidence type="ECO:0000313" key="8">
    <source>
        <dbReference type="Proteomes" id="UP000543804"/>
    </source>
</evidence>
<dbReference type="PANTHER" id="PTHR37422:SF13">
    <property type="entry name" value="LIPOPOLYSACCHARIDE BIOSYNTHESIS PROTEIN PA4999-RELATED"/>
    <property type="match status" value="1"/>
</dbReference>
<feature type="transmembrane region" description="Helical" evidence="5">
    <location>
        <begin position="213"/>
        <end position="245"/>
    </location>
</feature>
<evidence type="ECO:0000256" key="4">
    <source>
        <dbReference type="ARBA" id="ARBA00023136"/>
    </source>
</evidence>
<feature type="transmembrane region" description="Helical" evidence="5">
    <location>
        <begin position="134"/>
        <end position="155"/>
    </location>
</feature>
<accession>A0A848B377</accession>
<evidence type="ECO:0000256" key="5">
    <source>
        <dbReference type="SAM" id="Phobius"/>
    </source>
</evidence>
<keyword evidence="2 5" id="KW-0812">Transmembrane</keyword>
<dbReference type="RefSeq" id="WP_170076861.1">
    <property type="nucleotide sequence ID" value="NZ_JABAFA010000001.1"/>
</dbReference>
<dbReference type="GO" id="GO:0016020">
    <property type="term" value="C:membrane"/>
    <property type="evidence" value="ECO:0007669"/>
    <property type="project" value="UniProtKB-SubCell"/>
</dbReference>
<sequence>MPDTPGKEAITQAEARVLEDLRAKRRARQFDRWLGWAIVAVGFALALSPGAATAALLVGSALTLWRLRADPAMHFRRLPFDIPVLIFAGFGAASILVSPDPAFSFYNYYNLVGVYLLMYFFIGQNLRTGRELKLLIASLAASALLCVLYGFYQFAFGIDTSAMKWVDGEAFPELRKRVFSTWENPNIFAGYLDVMMCLVFGVFLRVKARGQRLVLALALLAFATCLAMTYARGACLAIAAVFLAYGALRDWRVLVACVLVGGGILALDPALLERMTSVFTRLDTSSEMRLAFWESTVAMIADHPFLGIGWGAYWMVYPLYDFYMQGAAGTTIKIVHAHNMYLNYAAEIGIIGALAFFWFFFGTLVTALRTRFLTPEEIEREAQAGRAPQPTDLSPESGIDEELRAVHESIAVRTEAPAWNWAAFYVEVSHWEERRLASGFALGIGLALVSIALNGLTDDLLFNIPSSMLMWMLAAAAASLSFVSKREQAATRKEQQT</sequence>
<keyword evidence="4 5" id="KW-0472">Membrane</keyword>
<comment type="caution">
    <text evidence="7">The sequence shown here is derived from an EMBL/GenBank/DDBJ whole genome shotgun (WGS) entry which is preliminary data.</text>
</comment>
<keyword evidence="3 5" id="KW-1133">Transmembrane helix</keyword>